<dbReference type="Pfam" id="PF04055">
    <property type="entry name" value="Radical_SAM"/>
    <property type="match status" value="1"/>
</dbReference>
<evidence type="ECO:0000256" key="4">
    <source>
        <dbReference type="ARBA" id="ARBA00023014"/>
    </source>
</evidence>
<dbReference type="AlphaFoldDB" id="X1U6K3"/>
<protein>
    <recommendedName>
        <fullName evidence="5">Radical SAM core domain-containing protein</fullName>
    </recommendedName>
</protein>
<dbReference type="PANTHER" id="PTHR43524:SF1">
    <property type="entry name" value="RADICAL SAM SUPERFAMILY PROTEIN"/>
    <property type="match status" value="1"/>
</dbReference>
<dbReference type="CDD" id="cd01335">
    <property type="entry name" value="Radical_SAM"/>
    <property type="match status" value="1"/>
</dbReference>
<gene>
    <name evidence="6" type="ORF">S12H4_37431</name>
</gene>
<dbReference type="GO" id="GO:0003824">
    <property type="term" value="F:catalytic activity"/>
    <property type="evidence" value="ECO:0007669"/>
    <property type="project" value="InterPro"/>
</dbReference>
<dbReference type="InterPro" id="IPR058240">
    <property type="entry name" value="rSAM_sf"/>
</dbReference>
<evidence type="ECO:0000259" key="5">
    <source>
        <dbReference type="PROSITE" id="PS51918"/>
    </source>
</evidence>
<dbReference type="SFLD" id="SFLDG01067">
    <property type="entry name" value="SPASM/twitch_domain_containing"/>
    <property type="match status" value="1"/>
</dbReference>
<comment type="caution">
    <text evidence="6">The sequence shown here is derived from an EMBL/GenBank/DDBJ whole genome shotgun (WGS) entry which is preliminary data.</text>
</comment>
<dbReference type="InterPro" id="IPR007197">
    <property type="entry name" value="rSAM"/>
</dbReference>
<evidence type="ECO:0000256" key="3">
    <source>
        <dbReference type="ARBA" id="ARBA00023004"/>
    </source>
</evidence>
<dbReference type="GO" id="GO:0046872">
    <property type="term" value="F:metal ion binding"/>
    <property type="evidence" value="ECO:0007669"/>
    <property type="project" value="UniProtKB-KW"/>
</dbReference>
<dbReference type="EMBL" id="BARW01022422">
    <property type="protein sequence ID" value="GAI99261.1"/>
    <property type="molecule type" value="Genomic_DNA"/>
</dbReference>
<reference evidence="6" key="1">
    <citation type="journal article" date="2014" name="Front. Microbiol.">
        <title>High frequency of phylogenetically diverse reductive dehalogenase-homologous genes in deep subseafloor sedimentary metagenomes.</title>
        <authorList>
            <person name="Kawai M."/>
            <person name="Futagami T."/>
            <person name="Toyoda A."/>
            <person name="Takaki Y."/>
            <person name="Nishi S."/>
            <person name="Hori S."/>
            <person name="Arai W."/>
            <person name="Tsubouchi T."/>
            <person name="Morono Y."/>
            <person name="Uchiyama I."/>
            <person name="Ito T."/>
            <person name="Fujiyama A."/>
            <person name="Inagaki F."/>
            <person name="Takami H."/>
        </authorList>
    </citation>
    <scope>NUCLEOTIDE SEQUENCE</scope>
    <source>
        <strain evidence="6">Expedition CK06-06</strain>
    </source>
</reference>
<dbReference type="GO" id="GO:0051536">
    <property type="term" value="F:iron-sulfur cluster binding"/>
    <property type="evidence" value="ECO:0007669"/>
    <property type="project" value="UniProtKB-KW"/>
</dbReference>
<keyword evidence="1" id="KW-0949">S-adenosyl-L-methionine</keyword>
<evidence type="ECO:0000313" key="6">
    <source>
        <dbReference type="EMBL" id="GAI99261.1"/>
    </source>
</evidence>
<dbReference type="SFLD" id="SFLDS00029">
    <property type="entry name" value="Radical_SAM"/>
    <property type="match status" value="1"/>
</dbReference>
<name>X1U6K3_9ZZZZ</name>
<feature type="non-terminal residue" evidence="6">
    <location>
        <position position="255"/>
    </location>
</feature>
<accession>X1U6K3</accession>
<dbReference type="InterPro" id="IPR013785">
    <property type="entry name" value="Aldolase_TIM"/>
</dbReference>
<keyword evidence="3" id="KW-0408">Iron</keyword>
<keyword evidence="2" id="KW-0479">Metal-binding</keyword>
<dbReference type="PROSITE" id="PS51918">
    <property type="entry name" value="RADICAL_SAM"/>
    <property type="match status" value="1"/>
</dbReference>
<organism evidence="6">
    <name type="scientific">marine sediment metagenome</name>
    <dbReference type="NCBI Taxonomy" id="412755"/>
    <lineage>
        <taxon>unclassified sequences</taxon>
        <taxon>metagenomes</taxon>
        <taxon>ecological metagenomes</taxon>
    </lineage>
</organism>
<dbReference type="Gene3D" id="3.20.20.70">
    <property type="entry name" value="Aldolase class I"/>
    <property type="match status" value="1"/>
</dbReference>
<feature type="domain" description="Radical SAM core" evidence="5">
    <location>
        <begin position="50"/>
        <end position="255"/>
    </location>
</feature>
<sequence length="255" mass="28736">MARALFHSINRAIGDGRLSSENSKALVETLVSNILSGGDTEAKKAFEKEFGYLPPYFLTISPTKSCNLKCVGCYANSEFTPEKLDFDTVDRIIQEKKELWGSHFTVISGGEPLLYKSKGKGILDIASKHKDNYFLMYTNGTLINELMAKKLAKVSNITPAISVEGFEEETDRRRGSGVYKKILDAFAHLRKAGVPFGISITVTKDNADLIMSDKLFDFYFKEQGVIYAWIFHYMPIGRKFTLDIMPTPEQRVKLF</sequence>
<dbReference type="SUPFAM" id="SSF102114">
    <property type="entry name" value="Radical SAM enzymes"/>
    <property type="match status" value="1"/>
</dbReference>
<evidence type="ECO:0000256" key="1">
    <source>
        <dbReference type="ARBA" id="ARBA00022691"/>
    </source>
</evidence>
<evidence type="ECO:0000256" key="2">
    <source>
        <dbReference type="ARBA" id="ARBA00022723"/>
    </source>
</evidence>
<proteinExistence type="predicted"/>
<keyword evidence="4" id="KW-0411">Iron-sulfur</keyword>
<dbReference type="PANTHER" id="PTHR43524">
    <property type="entry name" value="RADICAL SAM SUPERFAMILY PROTEIN"/>
    <property type="match status" value="1"/>
</dbReference>